<keyword evidence="3" id="KW-1185">Reference proteome</keyword>
<protein>
    <submittedName>
        <fullName evidence="2">Uncharacterized protein</fullName>
    </submittedName>
</protein>
<evidence type="ECO:0000313" key="2">
    <source>
        <dbReference type="EMBL" id="EMP33671.1"/>
    </source>
</evidence>
<organism evidence="2 3">
    <name type="scientific">Chelonia mydas</name>
    <name type="common">Green sea-turtle</name>
    <name type="synonym">Chelonia agassizi</name>
    <dbReference type="NCBI Taxonomy" id="8469"/>
    <lineage>
        <taxon>Eukaryota</taxon>
        <taxon>Metazoa</taxon>
        <taxon>Chordata</taxon>
        <taxon>Craniata</taxon>
        <taxon>Vertebrata</taxon>
        <taxon>Euteleostomi</taxon>
        <taxon>Archelosauria</taxon>
        <taxon>Testudinata</taxon>
        <taxon>Testudines</taxon>
        <taxon>Cryptodira</taxon>
        <taxon>Durocryptodira</taxon>
        <taxon>Americhelydia</taxon>
        <taxon>Chelonioidea</taxon>
        <taxon>Cheloniidae</taxon>
        <taxon>Chelonia</taxon>
    </lineage>
</organism>
<dbReference type="Proteomes" id="UP000031443">
    <property type="component" value="Unassembled WGS sequence"/>
</dbReference>
<proteinExistence type="predicted"/>
<feature type="region of interest" description="Disordered" evidence="1">
    <location>
        <begin position="127"/>
        <end position="149"/>
    </location>
</feature>
<sequence>MLAVVWRLQDSRVAGEAVSGCPVLQTYCTVCCQDTTAERATCLPWYGKTRADEQICRGSSPARPPGEQESRVPAEAVDDNGHIEDLDAQFCRPTAPSAARTQQLSGLHACRGMARQEQTSRFAEEAALRDHQESRRAECQQKRWMTTVT</sequence>
<evidence type="ECO:0000313" key="3">
    <source>
        <dbReference type="Proteomes" id="UP000031443"/>
    </source>
</evidence>
<evidence type="ECO:0000256" key="1">
    <source>
        <dbReference type="SAM" id="MobiDB-lite"/>
    </source>
</evidence>
<reference evidence="3" key="1">
    <citation type="journal article" date="2013" name="Nat. Genet.">
        <title>The draft genomes of soft-shell turtle and green sea turtle yield insights into the development and evolution of the turtle-specific body plan.</title>
        <authorList>
            <person name="Wang Z."/>
            <person name="Pascual-Anaya J."/>
            <person name="Zadissa A."/>
            <person name="Li W."/>
            <person name="Niimura Y."/>
            <person name="Huang Z."/>
            <person name="Li C."/>
            <person name="White S."/>
            <person name="Xiong Z."/>
            <person name="Fang D."/>
            <person name="Wang B."/>
            <person name="Ming Y."/>
            <person name="Chen Y."/>
            <person name="Zheng Y."/>
            <person name="Kuraku S."/>
            <person name="Pignatelli M."/>
            <person name="Herrero J."/>
            <person name="Beal K."/>
            <person name="Nozawa M."/>
            <person name="Li Q."/>
            <person name="Wang J."/>
            <person name="Zhang H."/>
            <person name="Yu L."/>
            <person name="Shigenobu S."/>
            <person name="Wang J."/>
            <person name="Liu J."/>
            <person name="Flicek P."/>
            <person name="Searle S."/>
            <person name="Wang J."/>
            <person name="Kuratani S."/>
            <person name="Yin Y."/>
            <person name="Aken B."/>
            <person name="Zhang G."/>
            <person name="Irie N."/>
        </authorList>
    </citation>
    <scope>NUCLEOTIDE SEQUENCE [LARGE SCALE GENOMIC DNA]</scope>
</reference>
<accession>M7B6R8</accession>
<dbReference type="AlphaFoldDB" id="M7B6R8"/>
<gene>
    <name evidence="2" type="ORF">UY3_09203</name>
</gene>
<dbReference type="EMBL" id="KB535353">
    <property type="protein sequence ID" value="EMP33671.1"/>
    <property type="molecule type" value="Genomic_DNA"/>
</dbReference>
<name>M7B6R8_CHEMY</name>
<feature type="compositionally biased region" description="Basic and acidic residues" evidence="1">
    <location>
        <begin position="127"/>
        <end position="141"/>
    </location>
</feature>